<name>A0ABU8NFS7_9PSEU</name>
<dbReference type="RefSeq" id="WP_337718712.1">
    <property type="nucleotide sequence ID" value="NZ_JBBEGL010000014.1"/>
</dbReference>
<evidence type="ECO:0000313" key="2">
    <source>
        <dbReference type="Proteomes" id="UP001370100"/>
    </source>
</evidence>
<evidence type="ECO:0000313" key="1">
    <source>
        <dbReference type="EMBL" id="MEJ2890513.1"/>
    </source>
</evidence>
<proteinExistence type="predicted"/>
<organism evidence="1 2">
    <name type="scientific">Actinomycetospora aeridis</name>
    <dbReference type="NCBI Taxonomy" id="3129231"/>
    <lineage>
        <taxon>Bacteria</taxon>
        <taxon>Bacillati</taxon>
        <taxon>Actinomycetota</taxon>
        <taxon>Actinomycetes</taxon>
        <taxon>Pseudonocardiales</taxon>
        <taxon>Pseudonocardiaceae</taxon>
        <taxon>Actinomycetospora</taxon>
    </lineage>
</organism>
<comment type="caution">
    <text evidence="1">The sequence shown here is derived from an EMBL/GenBank/DDBJ whole genome shotgun (WGS) entry which is preliminary data.</text>
</comment>
<dbReference type="Proteomes" id="UP001370100">
    <property type="component" value="Unassembled WGS sequence"/>
</dbReference>
<dbReference type="EMBL" id="JBBEGL010000014">
    <property type="protein sequence ID" value="MEJ2890513.1"/>
    <property type="molecule type" value="Genomic_DNA"/>
</dbReference>
<reference evidence="1 2" key="1">
    <citation type="submission" date="2024-03" db="EMBL/GenBank/DDBJ databases">
        <title>Actinomycetospora sp. OC33-EN06, a novel actinomycete isolated from wild orchid (Aerides multiflora).</title>
        <authorList>
            <person name="Suriyachadkun C."/>
        </authorList>
    </citation>
    <scope>NUCLEOTIDE SEQUENCE [LARGE SCALE GENOMIC DNA]</scope>
    <source>
        <strain evidence="1 2">OC33-EN06</strain>
    </source>
</reference>
<sequence>MRALNWSTVWYRPSPDDTDDRTRRLAEGLAAYAVRGVLRCEG</sequence>
<protein>
    <submittedName>
        <fullName evidence="1">Uncharacterized protein</fullName>
    </submittedName>
</protein>
<accession>A0ABU8NFS7</accession>
<gene>
    <name evidence="1" type="ORF">WCD41_28925</name>
</gene>
<keyword evidence="2" id="KW-1185">Reference proteome</keyword>